<evidence type="ECO:0000259" key="4">
    <source>
        <dbReference type="PROSITE" id="PS50110"/>
    </source>
</evidence>
<dbReference type="Proteomes" id="UP000187526">
    <property type="component" value="Unassembled WGS sequence"/>
</dbReference>
<gene>
    <name evidence="5" type="ORF">BJN45_15950</name>
</gene>
<dbReference type="Gene3D" id="3.40.50.2300">
    <property type="match status" value="1"/>
</dbReference>
<dbReference type="EMBL" id="MTHD01000006">
    <property type="protein sequence ID" value="OMG52139.1"/>
    <property type="molecule type" value="Genomic_DNA"/>
</dbReference>
<dbReference type="Pfam" id="PF00072">
    <property type="entry name" value="Response_reg"/>
    <property type="match status" value="1"/>
</dbReference>
<comment type="caution">
    <text evidence="5">The sequence shown here is derived from an EMBL/GenBank/DDBJ whole genome shotgun (WGS) entry which is preliminary data.</text>
</comment>
<dbReference type="SUPFAM" id="SSF52172">
    <property type="entry name" value="CheY-like"/>
    <property type="match status" value="1"/>
</dbReference>
<dbReference type="SMART" id="SM00448">
    <property type="entry name" value="REC"/>
    <property type="match status" value="1"/>
</dbReference>
<name>A0A1R1I0F0_9RHOO</name>
<dbReference type="PANTHER" id="PTHR45339">
    <property type="entry name" value="HYBRID SIGNAL TRANSDUCTION HISTIDINE KINASE J"/>
    <property type="match status" value="1"/>
</dbReference>
<dbReference type="RefSeq" id="WP_076097049.1">
    <property type="nucleotide sequence ID" value="NZ_MTHD01000006.1"/>
</dbReference>
<evidence type="ECO:0000256" key="1">
    <source>
        <dbReference type="ARBA" id="ARBA00022553"/>
    </source>
</evidence>
<reference evidence="5 6" key="1">
    <citation type="submission" date="2016-10" db="EMBL/GenBank/DDBJ databases">
        <title>Alkaliphiles isolated from bioreactors.</title>
        <authorList>
            <person name="Salah Z."/>
            <person name="Rout S.P."/>
            <person name="Humphreys P.N."/>
        </authorList>
    </citation>
    <scope>NUCLEOTIDE SEQUENCE [LARGE SCALE GENOMIC DNA]</scope>
    <source>
        <strain evidence="5 6">ZS02</strain>
    </source>
</reference>
<feature type="domain" description="Response regulatory" evidence="4">
    <location>
        <begin position="5"/>
        <end position="120"/>
    </location>
</feature>
<dbReference type="AlphaFoldDB" id="A0A1R1I0F0"/>
<feature type="modified residue" description="4-aspartylphosphate" evidence="3">
    <location>
        <position position="54"/>
    </location>
</feature>
<accession>A0A1R1I0F0</accession>
<evidence type="ECO:0000313" key="6">
    <source>
        <dbReference type="Proteomes" id="UP000187526"/>
    </source>
</evidence>
<organism evidence="5 6">
    <name type="scientific">Azonexus hydrophilus</name>
    <dbReference type="NCBI Taxonomy" id="418702"/>
    <lineage>
        <taxon>Bacteria</taxon>
        <taxon>Pseudomonadati</taxon>
        <taxon>Pseudomonadota</taxon>
        <taxon>Betaproteobacteria</taxon>
        <taxon>Rhodocyclales</taxon>
        <taxon>Azonexaceae</taxon>
        <taxon>Azonexus</taxon>
    </lineage>
</organism>
<dbReference type="PANTHER" id="PTHR45339:SF1">
    <property type="entry name" value="HYBRID SIGNAL TRANSDUCTION HISTIDINE KINASE J"/>
    <property type="match status" value="1"/>
</dbReference>
<keyword evidence="2" id="KW-0902">Two-component regulatory system</keyword>
<proteinExistence type="predicted"/>
<sequence length="120" mass="13348">MTERLALIVDDHPTNRLIAVALLRKLGWQTHEADSGAGALELAGRHAFRLVLLDISMPGLTGEETCKALREQVHGNALRIIAYTAHAFPEERTRFLAAGFDDILVKPINRERLEALIENI</sequence>
<dbReference type="InterPro" id="IPR001789">
    <property type="entry name" value="Sig_transdc_resp-reg_receiver"/>
</dbReference>
<dbReference type="OrthoDB" id="9179585at2"/>
<dbReference type="GO" id="GO:0000160">
    <property type="term" value="P:phosphorelay signal transduction system"/>
    <property type="evidence" value="ECO:0007669"/>
    <property type="project" value="UniProtKB-KW"/>
</dbReference>
<protein>
    <submittedName>
        <fullName evidence="5">Response regulator</fullName>
    </submittedName>
</protein>
<evidence type="ECO:0000313" key="5">
    <source>
        <dbReference type="EMBL" id="OMG52139.1"/>
    </source>
</evidence>
<evidence type="ECO:0000256" key="3">
    <source>
        <dbReference type="PROSITE-ProRule" id="PRU00169"/>
    </source>
</evidence>
<dbReference type="CDD" id="cd17546">
    <property type="entry name" value="REC_hyHK_CKI1_RcsC-like"/>
    <property type="match status" value="1"/>
</dbReference>
<dbReference type="PROSITE" id="PS50110">
    <property type="entry name" value="RESPONSE_REGULATORY"/>
    <property type="match status" value="1"/>
</dbReference>
<keyword evidence="6" id="KW-1185">Reference proteome</keyword>
<evidence type="ECO:0000256" key="2">
    <source>
        <dbReference type="ARBA" id="ARBA00023012"/>
    </source>
</evidence>
<dbReference type="STRING" id="418702.BJN45_15950"/>
<keyword evidence="1 3" id="KW-0597">Phosphoprotein</keyword>
<dbReference type="InterPro" id="IPR011006">
    <property type="entry name" value="CheY-like_superfamily"/>
</dbReference>